<evidence type="ECO:0000313" key="5">
    <source>
        <dbReference type="Proteomes" id="UP000274082"/>
    </source>
</evidence>
<protein>
    <submittedName>
        <fullName evidence="4">Endonuclease/Exonuclease/phosphatase family, putative</fullName>
    </submittedName>
</protein>
<evidence type="ECO:0000259" key="3">
    <source>
        <dbReference type="Pfam" id="PF03372"/>
    </source>
</evidence>
<keyword evidence="4" id="KW-0255">Endonuclease</keyword>
<dbReference type="GO" id="GO:0004519">
    <property type="term" value="F:endonuclease activity"/>
    <property type="evidence" value="ECO:0007669"/>
    <property type="project" value="UniProtKB-KW"/>
</dbReference>
<keyword evidence="2" id="KW-0472">Membrane</keyword>
<keyword evidence="4" id="KW-0540">Nuclease</keyword>
<feature type="domain" description="Endonuclease/exonuclease/phosphatase" evidence="3">
    <location>
        <begin position="46"/>
        <end position="327"/>
    </location>
</feature>
<feature type="compositionally biased region" description="Polar residues" evidence="1">
    <location>
        <begin position="134"/>
        <end position="144"/>
    </location>
</feature>
<gene>
    <name evidence="4" type="ORF">LdCL_350011900</name>
</gene>
<dbReference type="Gene3D" id="3.60.10.10">
    <property type="entry name" value="Endonuclease/exonuclease/phosphatase"/>
    <property type="match status" value="1"/>
</dbReference>
<dbReference type="EMBL" id="CP029534">
    <property type="protein sequence ID" value="AYU82869.1"/>
    <property type="molecule type" value="Genomic_DNA"/>
</dbReference>
<evidence type="ECO:0000256" key="1">
    <source>
        <dbReference type="SAM" id="MobiDB-lite"/>
    </source>
</evidence>
<dbReference type="SUPFAM" id="SSF56219">
    <property type="entry name" value="DNase I-like"/>
    <property type="match status" value="1"/>
</dbReference>
<organism evidence="4 5">
    <name type="scientific">Leishmania donovani</name>
    <dbReference type="NCBI Taxonomy" id="5661"/>
    <lineage>
        <taxon>Eukaryota</taxon>
        <taxon>Discoba</taxon>
        <taxon>Euglenozoa</taxon>
        <taxon>Kinetoplastea</taxon>
        <taxon>Metakinetoplastina</taxon>
        <taxon>Trypanosomatida</taxon>
        <taxon>Trypanosomatidae</taxon>
        <taxon>Leishmaniinae</taxon>
        <taxon>Leishmania</taxon>
    </lineage>
</organism>
<name>A0A3Q8IG08_LEIDO</name>
<dbReference type="OrthoDB" id="200415at2759"/>
<dbReference type="Proteomes" id="UP000274082">
    <property type="component" value="Chromosome 35"/>
</dbReference>
<dbReference type="InterPro" id="IPR005135">
    <property type="entry name" value="Endo/exonuclease/phosphatase"/>
</dbReference>
<feature type="transmembrane region" description="Helical" evidence="2">
    <location>
        <begin position="502"/>
        <end position="524"/>
    </location>
</feature>
<dbReference type="AlphaFoldDB" id="A0A3Q8IG08"/>
<dbReference type="VEuPathDB" id="TriTrypDB:LDHU3_35.0840"/>
<proteinExistence type="predicted"/>
<keyword evidence="5" id="KW-1185">Reference proteome</keyword>
<evidence type="ECO:0000256" key="2">
    <source>
        <dbReference type="SAM" id="Phobius"/>
    </source>
</evidence>
<dbReference type="VEuPathDB" id="TriTrypDB:LdBPK_350720.1"/>
<feature type="region of interest" description="Disordered" evidence="1">
    <location>
        <begin position="120"/>
        <end position="147"/>
    </location>
</feature>
<dbReference type="Pfam" id="PF03372">
    <property type="entry name" value="Exo_endo_phos"/>
    <property type="match status" value="1"/>
</dbReference>
<dbReference type="InterPro" id="IPR036691">
    <property type="entry name" value="Endo/exonu/phosph_ase_sf"/>
</dbReference>
<dbReference type="GO" id="GO:0004527">
    <property type="term" value="F:exonuclease activity"/>
    <property type="evidence" value="ECO:0007669"/>
    <property type="project" value="UniProtKB-KW"/>
</dbReference>
<accession>A0A3Q8IG08</accession>
<reference evidence="4 5" key="1">
    <citation type="journal article" date="2018" name="Sci. Rep.">
        <title>A complete Leishmania donovani reference genome identifies novel genetic variations associated with virulence.</title>
        <authorList>
            <person name="Lypaczewski P."/>
            <person name="Hoshizaki J."/>
            <person name="Zhang W.-W."/>
            <person name="McCall L.-I."/>
            <person name="Torcivia-Rodriguez J."/>
            <person name="Simonyan V."/>
            <person name="Kaur A."/>
            <person name="Dewar K."/>
            <person name="Matlashewski G."/>
        </authorList>
    </citation>
    <scope>NUCLEOTIDE SEQUENCE [LARGE SCALE GENOMIC DNA]</scope>
    <source>
        <strain evidence="4 5">LdCL</strain>
    </source>
</reference>
<evidence type="ECO:0000313" key="4">
    <source>
        <dbReference type="EMBL" id="AYU82869.1"/>
    </source>
</evidence>
<keyword evidence="4" id="KW-0378">Hydrolase</keyword>
<keyword evidence="2" id="KW-1133">Transmembrane helix</keyword>
<dbReference type="VEuPathDB" id="TriTrypDB:LdCL_350011900"/>
<sequence length="531" mass="59876">MPIFDNKNDEKVLKVMKTGDLLHYDYRPADKHCGSRAKLSDTFRVVQWNIERGVKLDAIIADLKALHADFIVLQELDINCRRSNYANVPKEIAKALEAELYFACEFQELDSSLRAPVNAVGPRSQPALEPETPPNSGRSGSSTRKPAKNHHFHGNAILSRHATLREPTVIPLTSPFVWDEAGDWYKEPRLGFRSALRVRIDAVDRTSVHMAPLYIYCCHFEVFCGGLARVRQLADCMADMQRIAHVSTALNGARSRHPAFLLAGDLNTIAHGIVRLSRRYATDRLRWLSFGEVEACWLQRKVLGRNMQFLQAGCCPLSYHFLAGAASRVHQFLCNNSLVWQYVYGFTRSEQDRMSNVHLCLYDPSDKFASITLDNPDYYGFARGKLDWILLSNLQPRPFRTARNGAEPIDIALLERNGSILTTSYSARYLHSIYDGSHDKAREASVQSNEASAECVPQDGYLLFNENYTASDHRGLVMTVRQNSGRPQDVYPSKGAPYTATWTVVGFFILTRAVPVVAVALGLYHTHKMLH</sequence>
<keyword evidence="2" id="KW-0812">Transmembrane</keyword>